<dbReference type="InterPro" id="IPR051906">
    <property type="entry name" value="TolC-like"/>
</dbReference>
<evidence type="ECO:0000256" key="4">
    <source>
        <dbReference type="ARBA" id="ARBA00023136"/>
    </source>
</evidence>
<evidence type="ECO:0000313" key="7">
    <source>
        <dbReference type="Proteomes" id="UP001055955"/>
    </source>
</evidence>
<keyword evidence="5" id="KW-0998">Cell outer membrane</keyword>
<keyword evidence="2" id="KW-1134">Transmembrane beta strand</keyword>
<protein>
    <submittedName>
        <fullName evidence="6">TolC family protein</fullName>
    </submittedName>
</protein>
<dbReference type="SUPFAM" id="SSF56954">
    <property type="entry name" value="Outer membrane efflux proteins (OEP)"/>
    <property type="match status" value="1"/>
</dbReference>
<gene>
    <name evidence="6" type="ORF">MMH89_01550</name>
</gene>
<evidence type="ECO:0000256" key="1">
    <source>
        <dbReference type="ARBA" id="ARBA00004442"/>
    </source>
</evidence>
<dbReference type="PANTHER" id="PTHR30026:SF20">
    <property type="entry name" value="OUTER MEMBRANE PROTEIN TOLC"/>
    <property type="match status" value="1"/>
</dbReference>
<name>A0ABY5DM77_9GAMM</name>
<reference evidence="6 7" key="1">
    <citation type="journal article" date="2022" name="Nat. Microbiol.">
        <title>The microbiome of a bacterivorous marine choanoflagellate contains a resource-demanding obligate bacterial associate.</title>
        <authorList>
            <person name="Needham D.M."/>
            <person name="Poirier C."/>
            <person name="Bachy C."/>
            <person name="George E.E."/>
            <person name="Wilken S."/>
            <person name="Yung C.C.M."/>
            <person name="Limardo A.J."/>
            <person name="Morando M."/>
            <person name="Sudek L."/>
            <person name="Malmstrom R.R."/>
            <person name="Keeling P.J."/>
            <person name="Santoro A.E."/>
            <person name="Worden A.Z."/>
        </authorList>
    </citation>
    <scope>NUCLEOTIDE SEQUENCE [LARGE SCALE GENOMIC DNA]</scope>
    <source>
        <strain evidence="6 7">Comchoano-1</strain>
    </source>
</reference>
<dbReference type="PANTHER" id="PTHR30026">
    <property type="entry name" value="OUTER MEMBRANE PROTEIN TOLC"/>
    <property type="match status" value="1"/>
</dbReference>
<evidence type="ECO:0000256" key="2">
    <source>
        <dbReference type="ARBA" id="ARBA00022452"/>
    </source>
</evidence>
<dbReference type="Proteomes" id="UP001055955">
    <property type="component" value="Chromosome"/>
</dbReference>
<dbReference type="RefSeq" id="WP_258568625.1">
    <property type="nucleotide sequence ID" value="NZ_CP092900.1"/>
</dbReference>
<dbReference type="EMBL" id="CP092900">
    <property type="protein sequence ID" value="UTC24836.1"/>
    <property type="molecule type" value="Genomic_DNA"/>
</dbReference>
<comment type="subcellular location">
    <subcellularLocation>
        <location evidence="1">Cell outer membrane</location>
    </subcellularLocation>
</comment>
<keyword evidence="7" id="KW-1185">Reference proteome</keyword>
<proteinExistence type="predicted"/>
<evidence type="ECO:0000256" key="3">
    <source>
        <dbReference type="ARBA" id="ARBA00022692"/>
    </source>
</evidence>
<keyword evidence="3" id="KW-0812">Transmembrane</keyword>
<evidence type="ECO:0000313" key="6">
    <source>
        <dbReference type="EMBL" id="UTC24836.1"/>
    </source>
</evidence>
<dbReference type="Gene3D" id="1.20.1600.10">
    <property type="entry name" value="Outer membrane efflux proteins (OEP)"/>
    <property type="match status" value="1"/>
</dbReference>
<organism evidence="6 7">
    <name type="scientific">Candidatus Comchoanobacter bicostacola</name>
    <dbReference type="NCBI Taxonomy" id="2919598"/>
    <lineage>
        <taxon>Bacteria</taxon>
        <taxon>Pseudomonadati</taxon>
        <taxon>Pseudomonadota</taxon>
        <taxon>Gammaproteobacteria</taxon>
        <taxon>Candidatus Comchoanobacterales</taxon>
        <taxon>Candidatus Comchoanobacteraceae</taxon>
        <taxon>Candidatus Comchoanobacter</taxon>
    </lineage>
</organism>
<accession>A0ABY5DM77</accession>
<evidence type="ECO:0000256" key="5">
    <source>
        <dbReference type="ARBA" id="ARBA00023237"/>
    </source>
</evidence>
<keyword evidence="4" id="KW-0472">Membrane</keyword>
<sequence>MESIKKNSILYLFSCMTLSSAIPISLQDMLQHVQALNADVLSLNLEEKKENTANIFKNKPQIIDIKNHSDPLSNKHDLSSKIAWSPFKRLKIDADISTNIFNNEIETISYQLKASIPLTHQETATQQHLKTLNKQIRVLDYTSNSEKIILSTLKSYRACVVSHLKHQVQTLTVQLLREQSQIAQSQLTHGVISEYEHKKVLNNIQKEALKDWEAEYTLNSQMNQLKETMGIPYHQPIELDETIHFHQPEHMIIPLENYLPWQQANLVHEKNFLESVPDRNTPELMLEGSIDHTGKYSIGLNFVLTPQTASDQHHRKVYPLTKQQQQIKAQQAKHLHTAQLDKQYFQTLLLNEKLKLSAEELQLAQSNLQAAHTQFKYGQISNSELVRATIELRDQYNSTLELQAEYANAIDDFYQTSGRFHEIINYITATR</sequence>